<name>A0AAV1MSS8_SCOSC</name>
<organism evidence="5 6">
    <name type="scientific">Scomber scombrus</name>
    <name type="common">Atlantic mackerel</name>
    <name type="synonym">Scomber vernalis</name>
    <dbReference type="NCBI Taxonomy" id="13677"/>
    <lineage>
        <taxon>Eukaryota</taxon>
        <taxon>Metazoa</taxon>
        <taxon>Chordata</taxon>
        <taxon>Craniata</taxon>
        <taxon>Vertebrata</taxon>
        <taxon>Euteleostomi</taxon>
        <taxon>Actinopterygii</taxon>
        <taxon>Neopterygii</taxon>
        <taxon>Teleostei</taxon>
        <taxon>Neoteleostei</taxon>
        <taxon>Acanthomorphata</taxon>
        <taxon>Pelagiaria</taxon>
        <taxon>Scombriformes</taxon>
        <taxon>Scombridae</taxon>
        <taxon>Scomber</taxon>
    </lineage>
</organism>
<sequence>MGTLFILVGLIYLCGLSFTQECSRGLLKDTGFPGNDIKVLRSPDANHCQLLCTQHPSCNFFTFIGLDWKTSKGYYHCYLKSTPSKQPKVHRPKKGLISGFSRKACLPCLRPCLPHVYDNVNFGGFDHRTLFTHDYQECQRVCTHDPGCQFFSFYKPGYKCWLKTTWTVPTIPQIKATPDLISGFSHGIQTSEYFETACQGKLFPRTNIPGHDIVVLPAASPEHCQTLCTAHPLCTYFSYISGLFKCYLKKNTVAMRFDAAAGHVSGLPARFCQLDNSWIKNTYAGVDFYGSDMRHLLVNDVGSCQRACTADPNCQFYTYVTNRYSNIAIRRRCHLKRAITMPAPPNISKNKNLVSGFSLRNCQ</sequence>
<evidence type="ECO:0000256" key="3">
    <source>
        <dbReference type="SAM" id="SignalP"/>
    </source>
</evidence>
<dbReference type="Pfam" id="PF14295">
    <property type="entry name" value="PAN_4"/>
    <property type="match status" value="1"/>
</dbReference>
<dbReference type="InterPro" id="IPR003609">
    <property type="entry name" value="Pan_app"/>
</dbReference>
<feature type="domain" description="Apple" evidence="4">
    <location>
        <begin position="108"/>
        <end position="185"/>
    </location>
</feature>
<feature type="signal peptide" evidence="3">
    <location>
        <begin position="1"/>
        <end position="19"/>
    </location>
</feature>
<gene>
    <name evidence="5" type="ORF">FSCOSCO3_A037980</name>
</gene>
<keyword evidence="3" id="KW-0732">Signal</keyword>
<evidence type="ECO:0000313" key="5">
    <source>
        <dbReference type="EMBL" id="CAK6949735.1"/>
    </source>
</evidence>
<keyword evidence="2" id="KW-1015">Disulfide bond</keyword>
<dbReference type="PROSITE" id="PS50948">
    <property type="entry name" value="PAN"/>
    <property type="match status" value="3"/>
</dbReference>
<dbReference type="EMBL" id="CAWUFR010000001">
    <property type="protein sequence ID" value="CAK6949735.1"/>
    <property type="molecule type" value="Genomic_DNA"/>
</dbReference>
<dbReference type="CDD" id="cd01100">
    <property type="entry name" value="APPLE_Factor_XI_like"/>
    <property type="match status" value="4"/>
</dbReference>
<dbReference type="AlphaFoldDB" id="A0AAV1MSS8"/>
<evidence type="ECO:0000313" key="6">
    <source>
        <dbReference type="Proteomes" id="UP001314229"/>
    </source>
</evidence>
<keyword evidence="6" id="KW-1185">Reference proteome</keyword>
<keyword evidence="1" id="KW-0677">Repeat</keyword>
<dbReference type="Gene3D" id="3.50.4.10">
    <property type="entry name" value="Hepatocyte Growth Factor"/>
    <property type="match status" value="4"/>
</dbReference>
<evidence type="ECO:0000259" key="4">
    <source>
        <dbReference type="PROSITE" id="PS50948"/>
    </source>
</evidence>
<reference evidence="5 6" key="1">
    <citation type="submission" date="2024-01" db="EMBL/GenBank/DDBJ databases">
        <authorList>
            <person name="Alioto T."/>
            <person name="Alioto T."/>
            <person name="Gomez Garrido J."/>
        </authorList>
    </citation>
    <scope>NUCLEOTIDE SEQUENCE [LARGE SCALE GENOMIC DNA]</scope>
</reference>
<dbReference type="Proteomes" id="UP001314229">
    <property type="component" value="Unassembled WGS sequence"/>
</dbReference>
<comment type="caution">
    <text evidence="5">The sequence shown here is derived from an EMBL/GenBank/DDBJ whole genome shotgun (WGS) entry which is preliminary data.</text>
</comment>
<dbReference type="PANTHER" id="PTHR33946:SF4">
    <property type="entry name" value="COAGULATION FACTOR XI"/>
    <property type="match status" value="1"/>
</dbReference>
<proteinExistence type="predicted"/>
<dbReference type="GO" id="GO:0006508">
    <property type="term" value="P:proteolysis"/>
    <property type="evidence" value="ECO:0007669"/>
    <property type="project" value="InterPro"/>
</dbReference>
<feature type="domain" description="Apple" evidence="4">
    <location>
        <begin position="22"/>
        <end position="105"/>
    </location>
</feature>
<accession>A0AAV1MSS8</accession>
<dbReference type="InterPro" id="IPR000177">
    <property type="entry name" value="Apple"/>
</dbReference>
<protein>
    <recommendedName>
        <fullName evidence="4">Apple domain-containing protein</fullName>
    </recommendedName>
</protein>
<dbReference type="PANTHER" id="PTHR33946">
    <property type="match status" value="1"/>
</dbReference>
<dbReference type="SMART" id="SM00223">
    <property type="entry name" value="APPLE"/>
    <property type="match status" value="4"/>
</dbReference>
<dbReference type="PRINTS" id="PR00005">
    <property type="entry name" value="APPLEDOMAIN"/>
</dbReference>
<dbReference type="SUPFAM" id="SSF57414">
    <property type="entry name" value="Hairpin loop containing domain-like"/>
    <property type="match status" value="3"/>
</dbReference>
<feature type="chain" id="PRO_5044021698" description="Apple domain-containing protein" evidence="3">
    <location>
        <begin position="20"/>
        <end position="363"/>
    </location>
</feature>
<dbReference type="GO" id="GO:0005576">
    <property type="term" value="C:extracellular region"/>
    <property type="evidence" value="ECO:0007669"/>
    <property type="project" value="InterPro"/>
</dbReference>
<evidence type="ECO:0000256" key="1">
    <source>
        <dbReference type="ARBA" id="ARBA00022737"/>
    </source>
</evidence>
<feature type="domain" description="Apple" evidence="4">
    <location>
        <begin position="198"/>
        <end position="272"/>
    </location>
</feature>
<dbReference type="Pfam" id="PF00024">
    <property type="entry name" value="PAN_1"/>
    <property type="match status" value="3"/>
</dbReference>
<evidence type="ECO:0000256" key="2">
    <source>
        <dbReference type="ARBA" id="ARBA00023157"/>
    </source>
</evidence>